<dbReference type="EMBL" id="BJYK01000001">
    <property type="protein sequence ID" value="GEN78927.1"/>
    <property type="molecule type" value="Genomic_DNA"/>
</dbReference>
<dbReference type="PANTHER" id="PTHR36933:SF1">
    <property type="entry name" value="SLL0788 PROTEIN"/>
    <property type="match status" value="1"/>
</dbReference>
<protein>
    <recommendedName>
        <fullName evidence="1">DUF305 domain-containing protein</fullName>
    </recommendedName>
</protein>
<reference evidence="2 3" key="1">
    <citation type="submission" date="2019-07" db="EMBL/GenBank/DDBJ databases">
        <title>Whole genome shotgun sequence of Actinotalea fermentans NBRC 105374.</title>
        <authorList>
            <person name="Hosoyama A."/>
            <person name="Uohara A."/>
            <person name="Ohji S."/>
            <person name="Ichikawa N."/>
        </authorList>
    </citation>
    <scope>NUCLEOTIDE SEQUENCE [LARGE SCALE GENOMIC DNA]</scope>
    <source>
        <strain evidence="2 3">NBRC 105374</strain>
    </source>
</reference>
<dbReference type="InterPro" id="IPR012347">
    <property type="entry name" value="Ferritin-like"/>
</dbReference>
<feature type="domain" description="DUF305" evidence="1">
    <location>
        <begin position="45"/>
        <end position="207"/>
    </location>
</feature>
<dbReference type="Proteomes" id="UP000321484">
    <property type="component" value="Unassembled WGS sequence"/>
</dbReference>
<keyword evidence="3" id="KW-1185">Reference proteome</keyword>
<evidence type="ECO:0000313" key="3">
    <source>
        <dbReference type="Proteomes" id="UP000321484"/>
    </source>
</evidence>
<evidence type="ECO:0000259" key="1">
    <source>
        <dbReference type="Pfam" id="PF03713"/>
    </source>
</evidence>
<name>A0A511YUR1_9CELL</name>
<dbReference type="AlphaFoldDB" id="A0A511YUR1"/>
<accession>A0A511YUR1</accession>
<dbReference type="Pfam" id="PF03713">
    <property type="entry name" value="DUF305"/>
    <property type="match status" value="1"/>
</dbReference>
<comment type="caution">
    <text evidence="2">The sequence shown here is derived from an EMBL/GenBank/DDBJ whole genome shotgun (WGS) entry which is preliminary data.</text>
</comment>
<evidence type="ECO:0000313" key="2">
    <source>
        <dbReference type="EMBL" id="GEN78927.1"/>
    </source>
</evidence>
<dbReference type="PANTHER" id="PTHR36933">
    <property type="entry name" value="SLL0788 PROTEIN"/>
    <property type="match status" value="1"/>
</dbReference>
<dbReference type="RefSeq" id="WP_186814454.1">
    <property type="nucleotide sequence ID" value="NZ_BJYK01000001.1"/>
</dbReference>
<dbReference type="Gene3D" id="1.20.1260.10">
    <property type="match status" value="1"/>
</dbReference>
<sequence length="213" mass="21929">MSARLTGRAATVAAVVVATAAGLAVGLLVAGGVLRADVPVEGSAEVGFARDMQAHHAQAVEMAMLVRDRSDDAELRQVALDIVLTQQQQQGQMYGWLSVWGLPQATTAAPMAWAQGHGHGGAEAGGAEAGGTVGMPGMATAEQLAALRDARGSDAERLFLELMIAHHEGGVAMARSALDLAEHPAVRRLAQAVVDSQTAEIAVLEGLLARVDD</sequence>
<organism evidence="2 3">
    <name type="scientific">Actinotalea fermentans</name>
    <dbReference type="NCBI Taxonomy" id="43671"/>
    <lineage>
        <taxon>Bacteria</taxon>
        <taxon>Bacillati</taxon>
        <taxon>Actinomycetota</taxon>
        <taxon>Actinomycetes</taxon>
        <taxon>Micrococcales</taxon>
        <taxon>Cellulomonadaceae</taxon>
        <taxon>Actinotalea</taxon>
    </lineage>
</organism>
<dbReference type="InterPro" id="IPR005183">
    <property type="entry name" value="DUF305_CopM-like"/>
</dbReference>
<gene>
    <name evidence="2" type="ORF">AFE02nite_06610</name>
</gene>
<proteinExistence type="predicted"/>